<dbReference type="InterPro" id="IPR036779">
    <property type="entry name" value="LysM_dom_sf"/>
</dbReference>
<dbReference type="Gene3D" id="3.90.1720.10">
    <property type="entry name" value="endopeptidase domain like (from Nostoc punctiforme)"/>
    <property type="match status" value="1"/>
</dbReference>
<dbReference type="PROSITE" id="PS50911">
    <property type="entry name" value="CHAP"/>
    <property type="match status" value="1"/>
</dbReference>
<sequence>MRAFGLDMAKKLLKHWPYTYCPTLGNLFTRYANPKRGDIVIFYRGGTFAHTGIVTKVDGDLFYTVEGNASGASGITPNGGGVVAKSYYNSQLPGTKFCRPDYSIVPADETLQDTDVYTVQNGDTLSGIAKKYGYTVDELAAYNGISNPSLIVVGQEIRLPKASEFKAGKKYRLLVDNYIRTEPSGGYRKYKDLTASAKKKVVKLSDGKVKLKKGNVVEALEVYKKPDGDRWIRIKNGWLCAVHDGQERLKKA</sequence>
<dbReference type="CDD" id="cd00118">
    <property type="entry name" value="LysM"/>
    <property type="match status" value="1"/>
</dbReference>
<dbReference type="SUPFAM" id="SSF54001">
    <property type="entry name" value="Cysteine proteinases"/>
    <property type="match status" value="1"/>
</dbReference>
<dbReference type="Proteomes" id="UP000823935">
    <property type="component" value="Unassembled WGS sequence"/>
</dbReference>
<dbReference type="GO" id="GO:0016787">
    <property type="term" value="F:hydrolase activity"/>
    <property type="evidence" value="ECO:0007669"/>
    <property type="project" value="UniProtKB-KW"/>
</dbReference>
<dbReference type="PANTHER" id="PTHR33734">
    <property type="entry name" value="LYSM DOMAIN-CONTAINING GPI-ANCHORED PROTEIN 2"/>
    <property type="match status" value="1"/>
</dbReference>
<keyword evidence="2" id="KW-0378">Hydrolase</keyword>
<dbReference type="InterPro" id="IPR038765">
    <property type="entry name" value="Papain-like_cys_pep_sf"/>
</dbReference>
<keyword evidence="1" id="KW-0732">Signal</keyword>
<keyword evidence="3" id="KW-0961">Cell wall biogenesis/degradation</keyword>
<reference evidence="6" key="1">
    <citation type="submission" date="2020-10" db="EMBL/GenBank/DDBJ databases">
        <authorList>
            <person name="Gilroy R."/>
        </authorList>
    </citation>
    <scope>NUCLEOTIDE SEQUENCE</scope>
    <source>
        <strain evidence="6">CHK190-19873</strain>
    </source>
</reference>
<dbReference type="SMART" id="SM00257">
    <property type="entry name" value="LysM"/>
    <property type="match status" value="1"/>
</dbReference>
<dbReference type="PROSITE" id="PS51782">
    <property type="entry name" value="LYSM"/>
    <property type="match status" value="1"/>
</dbReference>
<dbReference type="InterPro" id="IPR018392">
    <property type="entry name" value="LysM"/>
</dbReference>
<evidence type="ECO:0000256" key="1">
    <source>
        <dbReference type="ARBA" id="ARBA00022729"/>
    </source>
</evidence>
<dbReference type="SUPFAM" id="SSF54106">
    <property type="entry name" value="LysM domain"/>
    <property type="match status" value="1"/>
</dbReference>
<dbReference type="EMBL" id="DVIQ01000073">
    <property type="protein sequence ID" value="HIS32280.1"/>
    <property type="molecule type" value="Genomic_DNA"/>
</dbReference>
<proteinExistence type="predicted"/>
<evidence type="ECO:0000313" key="6">
    <source>
        <dbReference type="EMBL" id="HIS32280.1"/>
    </source>
</evidence>
<dbReference type="Gene3D" id="3.10.350.10">
    <property type="entry name" value="LysM domain"/>
    <property type="match status" value="1"/>
</dbReference>
<dbReference type="AlphaFoldDB" id="A0A9D1EUM9"/>
<protein>
    <submittedName>
        <fullName evidence="6">LysM peptidoglycan-binding domain-containing protein</fullName>
    </submittedName>
</protein>
<feature type="domain" description="Peptidase C51" evidence="4">
    <location>
        <begin position="1"/>
        <end position="99"/>
    </location>
</feature>
<comment type="caution">
    <text evidence="6">The sequence shown here is derived from an EMBL/GenBank/DDBJ whole genome shotgun (WGS) entry which is preliminary data.</text>
</comment>
<evidence type="ECO:0000313" key="7">
    <source>
        <dbReference type="Proteomes" id="UP000823935"/>
    </source>
</evidence>
<reference evidence="6" key="2">
    <citation type="journal article" date="2021" name="PeerJ">
        <title>Extensive microbial diversity within the chicken gut microbiome revealed by metagenomics and culture.</title>
        <authorList>
            <person name="Gilroy R."/>
            <person name="Ravi A."/>
            <person name="Getino M."/>
            <person name="Pursley I."/>
            <person name="Horton D.L."/>
            <person name="Alikhan N.F."/>
            <person name="Baker D."/>
            <person name="Gharbi K."/>
            <person name="Hall N."/>
            <person name="Watson M."/>
            <person name="Adriaenssens E.M."/>
            <person name="Foster-Nyarko E."/>
            <person name="Jarju S."/>
            <person name="Secka A."/>
            <person name="Antonio M."/>
            <person name="Oren A."/>
            <person name="Chaudhuri R.R."/>
            <person name="La Ragione R."/>
            <person name="Hildebrand F."/>
            <person name="Pallen M.J."/>
        </authorList>
    </citation>
    <scope>NUCLEOTIDE SEQUENCE</scope>
    <source>
        <strain evidence="6">CHK190-19873</strain>
    </source>
</reference>
<dbReference type="InterPro" id="IPR007921">
    <property type="entry name" value="CHAP_dom"/>
</dbReference>
<evidence type="ECO:0000259" key="5">
    <source>
        <dbReference type="PROSITE" id="PS51782"/>
    </source>
</evidence>
<dbReference type="PANTHER" id="PTHR33734:SF22">
    <property type="entry name" value="MEMBRANE-BOUND LYTIC MUREIN TRANSGLYCOSYLASE D"/>
    <property type="match status" value="1"/>
</dbReference>
<evidence type="ECO:0000256" key="2">
    <source>
        <dbReference type="ARBA" id="ARBA00022801"/>
    </source>
</evidence>
<dbReference type="GO" id="GO:0071555">
    <property type="term" value="P:cell wall organization"/>
    <property type="evidence" value="ECO:0007669"/>
    <property type="project" value="UniProtKB-KW"/>
</dbReference>
<evidence type="ECO:0000256" key="3">
    <source>
        <dbReference type="ARBA" id="ARBA00023316"/>
    </source>
</evidence>
<gene>
    <name evidence="6" type="ORF">IAB44_12165</name>
</gene>
<dbReference type="Pfam" id="PF01476">
    <property type="entry name" value="LysM"/>
    <property type="match status" value="1"/>
</dbReference>
<name>A0A9D1EUM9_9FIRM</name>
<dbReference type="Pfam" id="PF05257">
    <property type="entry name" value="CHAP"/>
    <property type="match status" value="1"/>
</dbReference>
<accession>A0A9D1EUM9</accession>
<feature type="domain" description="LysM" evidence="5">
    <location>
        <begin position="115"/>
        <end position="159"/>
    </location>
</feature>
<organism evidence="6 7">
    <name type="scientific">Candidatus Limivivens intestinipullorum</name>
    <dbReference type="NCBI Taxonomy" id="2840858"/>
    <lineage>
        <taxon>Bacteria</taxon>
        <taxon>Bacillati</taxon>
        <taxon>Bacillota</taxon>
        <taxon>Clostridia</taxon>
        <taxon>Lachnospirales</taxon>
        <taxon>Lachnospiraceae</taxon>
        <taxon>Lachnospiraceae incertae sedis</taxon>
        <taxon>Candidatus Limivivens</taxon>
    </lineage>
</organism>
<evidence type="ECO:0000259" key="4">
    <source>
        <dbReference type="PROSITE" id="PS50911"/>
    </source>
</evidence>